<evidence type="ECO:0000313" key="8">
    <source>
        <dbReference type="Proteomes" id="UP000317650"/>
    </source>
</evidence>
<dbReference type="SMART" id="SM00101">
    <property type="entry name" value="14_3_3"/>
    <property type="match status" value="1"/>
</dbReference>
<dbReference type="InterPro" id="IPR023410">
    <property type="entry name" value="14-3-3_domain"/>
</dbReference>
<dbReference type="Pfam" id="PF00179">
    <property type="entry name" value="UQ_con"/>
    <property type="match status" value="1"/>
</dbReference>
<feature type="active site" description="Glycyl thioester intermediate" evidence="4">
    <location>
        <position position="489"/>
    </location>
</feature>
<dbReference type="SMART" id="SM00212">
    <property type="entry name" value="UBCc"/>
    <property type="match status" value="1"/>
</dbReference>
<dbReference type="SUPFAM" id="SSF54495">
    <property type="entry name" value="UBC-like"/>
    <property type="match status" value="1"/>
</dbReference>
<evidence type="ECO:0000256" key="4">
    <source>
        <dbReference type="PROSITE-ProRule" id="PRU10133"/>
    </source>
</evidence>
<dbReference type="PROSITE" id="PS00797">
    <property type="entry name" value="1433_2"/>
    <property type="match status" value="1"/>
</dbReference>
<proteinExistence type="inferred from homology"/>
<evidence type="ECO:0000256" key="2">
    <source>
        <dbReference type="ARBA" id="ARBA00022679"/>
    </source>
</evidence>
<dbReference type="EMBL" id="PYDT01000009">
    <property type="protein sequence ID" value="THU51115.1"/>
    <property type="molecule type" value="Genomic_DNA"/>
</dbReference>
<comment type="caution">
    <text evidence="7">The sequence shown here is derived from an EMBL/GenBank/DDBJ whole genome shotgun (WGS) entry which is preliminary data.</text>
</comment>
<dbReference type="InterPro" id="IPR023313">
    <property type="entry name" value="UBQ-conjugating_AS"/>
</dbReference>
<dbReference type="FunFam" id="1.20.190.20:FF:000001">
    <property type="entry name" value="14-3-3 gamma 1"/>
    <property type="match status" value="1"/>
</dbReference>
<organism evidence="7 8">
    <name type="scientific">Musa balbisiana</name>
    <name type="common">Banana</name>
    <dbReference type="NCBI Taxonomy" id="52838"/>
    <lineage>
        <taxon>Eukaryota</taxon>
        <taxon>Viridiplantae</taxon>
        <taxon>Streptophyta</taxon>
        <taxon>Embryophyta</taxon>
        <taxon>Tracheophyta</taxon>
        <taxon>Spermatophyta</taxon>
        <taxon>Magnoliopsida</taxon>
        <taxon>Liliopsida</taxon>
        <taxon>Zingiberales</taxon>
        <taxon>Musaceae</taxon>
        <taxon>Musa</taxon>
    </lineage>
</organism>
<reference evidence="7 8" key="1">
    <citation type="journal article" date="2019" name="Nat. Plants">
        <title>Genome sequencing of Musa balbisiana reveals subgenome evolution and function divergence in polyploid bananas.</title>
        <authorList>
            <person name="Yao X."/>
        </authorList>
    </citation>
    <scope>NUCLEOTIDE SEQUENCE [LARGE SCALE GENOMIC DNA]</scope>
    <source>
        <strain evidence="8">cv. DH-PKW</strain>
        <tissue evidence="7">Leaves</tissue>
    </source>
</reference>
<dbReference type="PROSITE" id="PS00796">
    <property type="entry name" value="1433_1"/>
    <property type="match status" value="1"/>
</dbReference>
<dbReference type="SUPFAM" id="SSF48445">
    <property type="entry name" value="14-3-3 protein"/>
    <property type="match status" value="1"/>
</dbReference>
<dbReference type="FunFam" id="3.10.110.10:FF:000027">
    <property type="entry name" value="Ubiquitin-conjugating enzyme E2 36"/>
    <property type="match status" value="1"/>
</dbReference>
<name>A0A4S8IR86_MUSBA</name>
<feature type="domain" description="UBC core" evidence="6">
    <location>
        <begin position="405"/>
        <end position="551"/>
    </location>
</feature>
<comment type="similarity">
    <text evidence="1 5">Belongs to the 14-3-3 family.</text>
</comment>
<dbReference type="InterPro" id="IPR036815">
    <property type="entry name" value="14-3-3_dom_sf"/>
</dbReference>
<dbReference type="Gene3D" id="3.10.110.10">
    <property type="entry name" value="Ubiquitin Conjugating Enzyme"/>
    <property type="match status" value="1"/>
</dbReference>
<keyword evidence="3" id="KW-0833">Ubl conjugation pathway</keyword>
<dbReference type="Gene3D" id="1.20.190.20">
    <property type="entry name" value="14-3-3 domain"/>
    <property type="match status" value="1"/>
</dbReference>
<evidence type="ECO:0000256" key="3">
    <source>
        <dbReference type="ARBA" id="ARBA00022786"/>
    </source>
</evidence>
<evidence type="ECO:0000313" key="7">
    <source>
        <dbReference type="EMBL" id="THU51115.1"/>
    </source>
</evidence>
<sequence>MRSRALAIPIPSHGQSPVAINSSTTVPVPPYFLTIPSPYSLVSSSKPNQEGEIEATRSEWIGNGVAEGARELRVHRQARGASRALRRAFAARLSIRSVSFAAEMVDAMKKVAKLDVELTVEERNLLSVGYKNVVGARRASWRILSSIEQKEEAKGNDHHVKSIKEYCQKVESELSNICTDIIALIDEHLIRSSSAGESSVFYYKMKADYYRYLAEFKFGDEKKEAAEHSLKAYQEATSTAEADLPPTHPIRLGLALNFSVFYYEIMNSPERACHLAKQSFDEAISELDTLSEESYKDSTLIMQLLRDNLTLWTSDIPDDGDDAIKESNGKPGAVEEAELSARGEIYKYHRARRKEAAAAFPRCFFPAKHSVTFRLLTSSIDPREECFKRVRLKPKHIAVSMANRNLPRRIIKEAQRLVSEPEPGISALPSEDNMRSFSVKILGPNQSPYEGGVFKLELFLPDEYPMVAPKVRFLTKIYHPNIDKLGRICLDILKDKWTPALQIRTVLLSIQALLSAPNPDDPLSENIAKHWKANEAEALETAKEWTHLYANGA</sequence>
<protein>
    <recommendedName>
        <fullName evidence="6">UBC core domain-containing protein</fullName>
    </recommendedName>
</protein>
<dbReference type="InterPro" id="IPR016135">
    <property type="entry name" value="UBQ-conjugating_enzyme/RWD"/>
</dbReference>
<gene>
    <name evidence="7" type="ORF">C4D60_Mb06t27630</name>
</gene>
<dbReference type="AlphaFoldDB" id="A0A4S8IR86"/>
<keyword evidence="2" id="KW-0808">Transferase</keyword>
<dbReference type="InterPro" id="IPR000608">
    <property type="entry name" value="UBC"/>
</dbReference>
<dbReference type="STRING" id="52838.A0A4S8IR86"/>
<dbReference type="Proteomes" id="UP000317650">
    <property type="component" value="Chromosome 6"/>
</dbReference>
<dbReference type="PROSITE" id="PS00183">
    <property type="entry name" value="UBC_1"/>
    <property type="match status" value="1"/>
</dbReference>
<dbReference type="InterPro" id="IPR023409">
    <property type="entry name" value="14-3-3_CS"/>
</dbReference>
<evidence type="ECO:0000256" key="1">
    <source>
        <dbReference type="ARBA" id="ARBA00006141"/>
    </source>
</evidence>
<keyword evidence="8" id="KW-1185">Reference proteome</keyword>
<dbReference type="GO" id="GO:0016740">
    <property type="term" value="F:transferase activity"/>
    <property type="evidence" value="ECO:0007669"/>
    <property type="project" value="UniProtKB-KW"/>
</dbReference>
<dbReference type="PROSITE" id="PS50127">
    <property type="entry name" value="UBC_2"/>
    <property type="match status" value="1"/>
</dbReference>
<dbReference type="PRINTS" id="PR00305">
    <property type="entry name" value="1433ZETA"/>
</dbReference>
<dbReference type="Pfam" id="PF00244">
    <property type="entry name" value="14-3-3"/>
    <property type="match status" value="1"/>
</dbReference>
<dbReference type="InterPro" id="IPR000308">
    <property type="entry name" value="14-3-3"/>
</dbReference>
<evidence type="ECO:0000256" key="5">
    <source>
        <dbReference type="RuleBase" id="RU003466"/>
    </source>
</evidence>
<evidence type="ECO:0000259" key="6">
    <source>
        <dbReference type="PROSITE" id="PS50127"/>
    </source>
</evidence>
<dbReference type="CDD" id="cd23813">
    <property type="entry name" value="UBCc_UBE2N"/>
    <property type="match status" value="1"/>
</dbReference>
<accession>A0A4S8IR86</accession>
<dbReference type="PANTHER" id="PTHR18860">
    <property type="entry name" value="14-3-3 PROTEIN"/>
    <property type="match status" value="1"/>
</dbReference>